<keyword evidence="1" id="KW-0004">4Fe-4S</keyword>
<dbReference type="PANTHER" id="PTHR42859">
    <property type="entry name" value="OXIDOREDUCTASE"/>
    <property type="match status" value="1"/>
</dbReference>
<dbReference type="Proteomes" id="UP000308901">
    <property type="component" value="Unassembled WGS sequence"/>
</dbReference>
<proteinExistence type="predicted"/>
<accession>A0A5R8XXK4</accession>
<name>A0A5R8XXK4_9BACT</name>
<keyword evidence="2" id="KW-0479">Metal-binding</keyword>
<dbReference type="OrthoDB" id="9789030at2"/>
<keyword evidence="3" id="KW-0408">Iron</keyword>
<dbReference type="CDD" id="cd10554">
    <property type="entry name" value="HycB_like"/>
    <property type="match status" value="1"/>
</dbReference>
<dbReference type="Pfam" id="PF13187">
    <property type="entry name" value="Fer4_9"/>
    <property type="match status" value="1"/>
</dbReference>
<comment type="caution">
    <text evidence="6">The sequence shown here is derived from an EMBL/GenBank/DDBJ whole genome shotgun (WGS) entry which is preliminary data.</text>
</comment>
<dbReference type="AlphaFoldDB" id="A0A5R8XXK4"/>
<dbReference type="GO" id="GO:0051539">
    <property type="term" value="F:4 iron, 4 sulfur cluster binding"/>
    <property type="evidence" value="ECO:0007669"/>
    <property type="project" value="UniProtKB-KW"/>
</dbReference>
<dbReference type="PANTHER" id="PTHR42859:SF16">
    <property type="entry name" value="FORMATE HYDROGENLYASE SUBUNIT 2-RELATED"/>
    <property type="match status" value="1"/>
</dbReference>
<feature type="domain" description="4Fe-4S ferredoxin-type" evidence="5">
    <location>
        <begin position="8"/>
        <end position="38"/>
    </location>
</feature>
<keyword evidence="7" id="KW-1185">Reference proteome</keyword>
<keyword evidence="4" id="KW-0411">Iron-sulfur</keyword>
<evidence type="ECO:0000259" key="5">
    <source>
        <dbReference type="PROSITE" id="PS51379"/>
    </source>
</evidence>
<dbReference type="Gene3D" id="3.30.70.20">
    <property type="match status" value="2"/>
</dbReference>
<evidence type="ECO:0000256" key="2">
    <source>
        <dbReference type="ARBA" id="ARBA00022723"/>
    </source>
</evidence>
<gene>
    <name evidence="6" type="ORF">FDK22_14965</name>
</gene>
<dbReference type="SUPFAM" id="SSF54862">
    <property type="entry name" value="4Fe-4S ferredoxins"/>
    <property type="match status" value="1"/>
</dbReference>
<dbReference type="GO" id="GO:0046872">
    <property type="term" value="F:metal ion binding"/>
    <property type="evidence" value="ECO:0007669"/>
    <property type="project" value="UniProtKB-KW"/>
</dbReference>
<dbReference type="EMBL" id="VANU01000008">
    <property type="protein sequence ID" value="TLP35548.1"/>
    <property type="molecule type" value="Genomic_DNA"/>
</dbReference>
<dbReference type="PROSITE" id="PS51379">
    <property type="entry name" value="4FE4S_FER_2"/>
    <property type="match status" value="3"/>
</dbReference>
<organism evidence="6 7">
    <name type="scientific">Arcobacter arenosus</name>
    <dbReference type="NCBI Taxonomy" id="2576037"/>
    <lineage>
        <taxon>Bacteria</taxon>
        <taxon>Pseudomonadati</taxon>
        <taxon>Campylobacterota</taxon>
        <taxon>Epsilonproteobacteria</taxon>
        <taxon>Campylobacterales</taxon>
        <taxon>Arcobacteraceae</taxon>
        <taxon>Arcobacter</taxon>
    </lineage>
</organism>
<reference evidence="6 7" key="1">
    <citation type="submission" date="2019-05" db="EMBL/GenBank/DDBJ databases">
        <title>Arcobacter sp. nov., isolated from sea sediment.</title>
        <authorList>
            <person name="Kim W."/>
        </authorList>
    </citation>
    <scope>NUCLEOTIDE SEQUENCE [LARGE SCALE GENOMIC DNA]</scope>
    <source>
        <strain evidence="6 7">CAU 1517</strain>
    </source>
</reference>
<evidence type="ECO:0000313" key="7">
    <source>
        <dbReference type="Proteomes" id="UP000308901"/>
    </source>
</evidence>
<dbReference type="InterPro" id="IPR017896">
    <property type="entry name" value="4Fe4S_Fe-S-bd"/>
</dbReference>
<sequence length="191" mass="20292">MSLQSKVNQFVIANPKVCIGCATCMAGCYESSYKRGKLAVSRLIVTRTASGTMPNQCRQCEDAPCANVCPTGALRIGEKSIELYEEICIGCKMCTLACPFGAIKAEAEIMPSVNYSMEPKYNLGLESESGAKSIAIKCDLCAGSESGPTCVQVCPTGALMFVNGKDGQSNLVNKKSEEAVSSFIEILSKNL</sequence>
<evidence type="ECO:0000256" key="3">
    <source>
        <dbReference type="ARBA" id="ARBA00023004"/>
    </source>
</evidence>
<dbReference type="InterPro" id="IPR050294">
    <property type="entry name" value="RnfB_subfamily"/>
</dbReference>
<feature type="domain" description="4Fe-4S ferredoxin-type" evidence="5">
    <location>
        <begin position="132"/>
        <end position="164"/>
    </location>
</feature>
<dbReference type="PROSITE" id="PS00198">
    <property type="entry name" value="4FE4S_FER_1"/>
    <property type="match status" value="1"/>
</dbReference>
<feature type="domain" description="4Fe-4S ferredoxin-type" evidence="5">
    <location>
        <begin position="79"/>
        <end position="108"/>
    </location>
</feature>
<evidence type="ECO:0000256" key="1">
    <source>
        <dbReference type="ARBA" id="ARBA00022485"/>
    </source>
</evidence>
<evidence type="ECO:0000313" key="6">
    <source>
        <dbReference type="EMBL" id="TLP35548.1"/>
    </source>
</evidence>
<protein>
    <submittedName>
        <fullName evidence="6">4Fe-4S dicluster domain-containing protein</fullName>
    </submittedName>
</protein>
<evidence type="ECO:0000256" key="4">
    <source>
        <dbReference type="ARBA" id="ARBA00023014"/>
    </source>
</evidence>
<dbReference type="InterPro" id="IPR017900">
    <property type="entry name" value="4Fe4S_Fe_S_CS"/>
</dbReference>
<dbReference type="RefSeq" id="WP_138153795.1">
    <property type="nucleotide sequence ID" value="NZ_VANU01000008.1"/>
</dbReference>